<gene>
    <name evidence="2" type="ORF">HNQ51_002956</name>
</gene>
<dbReference type="SUPFAM" id="SSF53067">
    <property type="entry name" value="Actin-like ATPase domain"/>
    <property type="match status" value="2"/>
</dbReference>
<keyword evidence="2" id="KW-0808">Transferase</keyword>
<evidence type="ECO:0000313" key="2">
    <source>
        <dbReference type="EMBL" id="MBB5205629.1"/>
    </source>
</evidence>
<keyword evidence="3" id="KW-1185">Reference proteome</keyword>
<organism evidence="2 3">
    <name type="scientific">Inhella inkyongensis</name>
    <dbReference type="NCBI Taxonomy" id="392593"/>
    <lineage>
        <taxon>Bacteria</taxon>
        <taxon>Pseudomonadati</taxon>
        <taxon>Pseudomonadota</taxon>
        <taxon>Betaproteobacteria</taxon>
        <taxon>Burkholderiales</taxon>
        <taxon>Sphaerotilaceae</taxon>
        <taxon>Inhella</taxon>
    </lineage>
</organism>
<name>A0A840SBA0_9BURK</name>
<protein>
    <submittedName>
        <fullName evidence="2">Glucosamine kinase</fullName>
        <ecNumber evidence="2">2.7.1.8</ecNumber>
    </submittedName>
</protein>
<dbReference type="CDD" id="cd24082">
    <property type="entry name" value="ASKHA_NBD_GspK-like"/>
    <property type="match status" value="1"/>
</dbReference>
<feature type="domain" description="ATPase BadF/BadG/BcrA/BcrD type" evidence="1">
    <location>
        <begin position="28"/>
        <end position="280"/>
    </location>
</feature>
<dbReference type="InterPro" id="IPR043129">
    <property type="entry name" value="ATPase_NBD"/>
</dbReference>
<evidence type="ECO:0000259" key="1">
    <source>
        <dbReference type="Pfam" id="PF01869"/>
    </source>
</evidence>
<dbReference type="PANTHER" id="PTHR43190">
    <property type="entry name" value="N-ACETYL-D-GLUCOSAMINE KINASE"/>
    <property type="match status" value="1"/>
</dbReference>
<dbReference type="EMBL" id="JACHHO010000005">
    <property type="protein sequence ID" value="MBB5205629.1"/>
    <property type="molecule type" value="Genomic_DNA"/>
</dbReference>
<dbReference type="AlphaFoldDB" id="A0A840SBA0"/>
<sequence length="311" mass="31367">MLCPSSAAIVAPKSEPAAGLAQAVRYWIGVDGGGTHTRLRLWERRAADWVCLGEGQAGPSALGQGVGQAWRQIGEALAAAAVQAGHAVPHWAQCALGLGLSGANDPALAQAFRAADPGCARLALASDALTGVLGAHGGQPGALLIAGTGSVALALHADGRQVAVGGWGWLNGDEGSGAWIGKAVMQHAQRALDHRDPAGPLAQAIWARCGASAEALLAWCAESGQARYASLAPLAFDCAAQDPAAARLLQEAVQQLEAMVAAVDPQASLPLVLSGTVAARLAPQFSAALRARVVVPQGDALDGALRLLQSA</sequence>
<dbReference type="PANTHER" id="PTHR43190:SF3">
    <property type="entry name" value="N-ACETYL-D-GLUCOSAMINE KINASE"/>
    <property type="match status" value="1"/>
</dbReference>
<dbReference type="EC" id="2.7.1.8" evidence="2"/>
<proteinExistence type="predicted"/>
<dbReference type="InterPro" id="IPR052519">
    <property type="entry name" value="Euk-type_GlcNAc_Kinase"/>
</dbReference>
<dbReference type="InterPro" id="IPR002731">
    <property type="entry name" value="ATPase_BadF"/>
</dbReference>
<dbReference type="RefSeq" id="WP_175423471.1">
    <property type="nucleotide sequence ID" value="NZ_CP040709.1"/>
</dbReference>
<keyword evidence="2" id="KW-0418">Kinase</keyword>
<dbReference type="Gene3D" id="3.30.420.40">
    <property type="match status" value="2"/>
</dbReference>
<dbReference type="Proteomes" id="UP000554837">
    <property type="component" value="Unassembled WGS sequence"/>
</dbReference>
<evidence type="ECO:0000313" key="3">
    <source>
        <dbReference type="Proteomes" id="UP000554837"/>
    </source>
</evidence>
<accession>A0A840SBA0</accession>
<dbReference type="GO" id="GO:0047931">
    <property type="term" value="F:glucosamine kinase activity"/>
    <property type="evidence" value="ECO:0007669"/>
    <property type="project" value="UniProtKB-EC"/>
</dbReference>
<comment type="caution">
    <text evidence="2">The sequence shown here is derived from an EMBL/GenBank/DDBJ whole genome shotgun (WGS) entry which is preliminary data.</text>
</comment>
<reference evidence="2 3" key="1">
    <citation type="submission" date="2020-08" db="EMBL/GenBank/DDBJ databases">
        <title>Genomic Encyclopedia of Type Strains, Phase IV (KMG-IV): sequencing the most valuable type-strain genomes for metagenomic binning, comparative biology and taxonomic classification.</title>
        <authorList>
            <person name="Goeker M."/>
        </authorList>
    </citation>
    <scope>NUCLEOTIDE SEQUENCE [LARGE SCALE GENOMIC DNA]</scope>
    <source>
        <strain evidence="2 3">DSM 23958</strain>
    </source>
</reference>
<dbReference type="Pfam" id="PF01869">
    <property type="entry name" value="BcrAD_BadFG"/>
    <property type="match status" value="1"/>
</dbReference>